<feature type="transmembrane region" description="Helical" evidence="7">
    <location>
        <begin position="78"/>
        <end position="95"/>
    </location>
</feature>
<dbReference type="PANTHER" id="PTHR11654">
    <property type="entry name" value="OLIGOPEPTIDE TRANSPORTER-RELATED"/>
    <property type="match status" value="1"/>
</dbReference>
<keyword evidence="5 7" id="KW-0472">Membrane</keyword>
<dbReference type="AlphaFoldDB" id="A0AAV3NY96"/>
<evidence type="ECO:0000313" key="9">
    <source>
        <dbReference type="Proteomes" id="UP001454036"/>
    </source>
</evidence>
<dbReference type="GO" id="GO:0016020">
    <property type="term" value="C:membrane"/>
    <property type="evidence" value="ECO:0007669"/>
    <property type="project" value="UniProtKB-SubCell"/>
</dbReference>
<name>A0AAV3NY96_LITER</name>
<evidence type="ECO:0000256" key="6">
    <source>
        <dbReference type="ARBA" id="ARBA00044504"/>
    </source>
</evidence>
<dbReference type="InterPro" id="IPR036259">
    <property type="entry name" value="MFS_trans_sf"/>
</dbReference>
<dbReference type="Proteomes" id="UP001454036">
    <property type="component" value="Unassembled WGS sequence"/>
</dbReference>
<dbReference type="InterPro" id="IPR000109">
    <property type="entry name" value="POT_fam"/>
</dbReference>
<proteinExistence type="inferred from homology"/>
<evidence type="ECO:0000256" key="4">
    <source>
        <dbReference type="ARBA" id="ARBA00022989"/>
    </source>
</evidence>
<evidence type="ECO:0000256" key="1">
    <source>
        <dbReference type="ARBA" id="ARBA00004141"/>
    </source>
</evidence>
<reference evidence="8 9" key="1">
    <citation type="submission" date="2024-01" db="EMBL/GenBank/DDBJ databases">
        <title>The complete chloroplast genome sequence of Lithospermum erythrorhizon: insights into the phylogenetic relationship among Boraginaceae species and the maternal lineages of purple gromwells.</title>
        <authorList>
            <person name="Okada T."/>
            <person name="Watanabe K."/>
        </authorList>
    </citation>
    <scope>NUCLEOTIDE SEQUENCE [LARGE SCALE GENOMIC DNA]</scope>
</reference>
<comment type="similarity">
    <text evidence="2">Belongs to the major facilitator superfamily. Proton-dependent oligopeptide transporter (POT/PTR) (TC 2.A.17) family.</text>
</comment>
<comment type="similarity">
    <text evidence="6">Belongs to the major facilitator superfamily. Phosphate:H(+) symporter (TC 2.A.1.9) family.</text>
</comment>
<evidence type="ECO:0000313" key="8">
    <source>
        <dbReference type="EMBL" id="GAA0143711.1"/>
    </source>
</evidence>
<evidence type="ECO:0000256" key="5">
    <source>
        <dbReference type="ARBA" id="ARBA00023136"/>
    </source>
</evidence>
<dbReference type="Gene3D" id="1.20.1250.20">
    <property type="entry name" value="MFS general substrate transporter like domains"/>
    <property type="match status" value="1"/>
</dbReference>
<evidence type="ECO:0000256" key="2">
    <source>
        <dbReference type="ARBA" id="ARBA00005982"/>
    </source>
</evidence>
<keyword evidence="4 7" id="KW-1133">Transmembrane helix</keyword>
<evidence type="ECO:0000256" key="7">
    <source>
        <dbReference type="SAM" id="Phobius"/>
    </source>
</evidence>
<comment type="caution">
    <text evidence="8">The sequence shown here is derived from an EMBL/GenBank/DDBJ whole genome shotgun (WGS) entry which is preliminary data.</text>
</comment>
<organism evidence="8 9">
    <name type="scientific">Lithospermum erythrorhizon</name>
    <name type="common">Purple gromwell</name>
    <name type="synonym">Lithospermum officinale var. erythrorhizon</name>
    <dbReference type="NCBI Taxonomy" id="34254"/>
    <lineage>
        <taxon>Eukaryota</taxon>
        <taxon>Viridiplantae</taxon>
        <taxon>Streptophyta</taxon>
        <taxon>Embryophyta</taxon>
        <taxon>Tracheophyta</taxon>
        <taxon>Spermatophyta</taxon>
        <taxon>Magnoliopsida</taxon>
        <taxon>eudicotyledons</taxon>
        <taxon>Gunneridae</taxon>
        <taxon>Pentapetalae</taxon>
        <taxon>asterids</taxon>
        <taxon>lamiids</taxon>
        <taxon>Boraginales</taxon>
        <taxon>Boraginaceae</taxon>
        <taxon>Boraginoideae</taxon>
        <taxon>Lithospermeae</taxon>
        <taxon>Lithospermum</taxon>
    </lineage>
</organism>
<dbReference type="Pfam" id="PF00854">
    <property type="entry name" value="PTR2"/>
    <property type="match status" value="1"/>
</dbReference>
<feature type="transmembrane region" description="Helical" evidence="7">
    <location>
        <begin position="36"/>
        <end position="57"/>
    </location>
</feature>
<comment type="subcellular location">
    <subcellularLocation>
        <location evidence="1">Membrane</location>
        <topology evidence="1">Multi-pass membrane protein</topology>
    </subcellularLocation>
</comment>
<dbReference type="EMBL" id="BAABME010000549">
    <property type="protein sequence ID" value="GAA0143711.1"/>
    <property type="molecule type" value="Genomic_DNA"/>
</dbReference>
<accession>A0AAV3NY96</accession>
<evidence type="ECO:0000256" key="3">
    <source>
        <dbReference type="ARBA" id="ARBA00022692"/>
    </source>
</evidence>
<gene>
    <name evidence="8" type="ORF">LIER_04325</name>
</gene>
<dbReference type="GO" id="GO:0022857">
    <property type="term" value="F:transmembrane transporter activity"/>
    <property type="evidence" value="ECO:0007669"/>
    <property type="project" value="InterPro"/>
</dbReference>
<sequence length="196" mass="21521">MQGLGFLTMSTAPFLANSTGTCSDYKPECVDNVQKTLLYTALPLMAIGMSGHMVSLIQFMGDQFQKSTPSITLDDLSTLFGIPAICVLVATIFFLNSSFSYVKKGPQGSPLTSMVRVIVGSVRNITKKLPDDPNDLYEIHNPNVVCLPHSRGLRCLDKAAIKLANQENENNRWKLCRVIEIGDINEILLLGQDVVQ</sequence>
<keyword evidence="9" id="KW-1185">Reference proteome</keyword>
<protein>
    <submittedName>
        <fullName evidence="8">Uncharacterized protein</fullName>
    </submittedName>
</protein>
<keyword evidence="3 7" id="KW-0812">Transmembrane</keyword>